<feature type="compositionally biased region" description="Basic residues" evidence="1">
    <location>
        <begin position="11"/>
        <end position="36"/>
    </location>
</feature>
<feature type="region of interest" description="Disordered" evidence="1">
    <location>
        <begin position="1"/>
        <end position="40"/>
    </location>
</feature>
<name>A0AAV5JPA8_9ROSI</name>
<dbReference type="PANTHER" id="PTHR36769">
    <property type="entry name" value="2,3-BISPHOSPHOGLYCERATE-DEPENDENT PHOSPHOGLYCERATE MUTASE"/>
    <property type="match status" value="1"/>
</dbReference>
<proteinExistence type="predicted"/>
<organism evidence="2 3">
    <name type="scientific">Rubroshorea leprosula</name>
    <dbReference type="NCBI Taxonomy" id="152421"/>
    <lineage>
        <taxon>Eukaryota</taxon>
        <taxon>Viridiplantae</taxon>
        <taxon>Streptophyta</taxon>
        <taxon>Embryophyta</taxon>
        <taxon>Tracheophyta</taxon>
        <taxon>Spermatophyta</taxon>
        <taxon>Magnoliopsida</taxon>
        <taxon>eudicotyledons</taxon>
        <taxon>Gunneridae</taxon>
        <taxon>Pentapetalae</taxon>
        <taxon>rosids</taxon>
        <taxon>malvids</taxon>
        <taxon>Malvales</taxon>
        <taxon>Dipterocarpaceae</taxon>
        <taxon>Rubroshorea</taxon>
    </lineage>
</organism>
<dbReference type="InterPro" id="IPR019034">
    <property type="entry name" value="UPF0390"/>
</dbReference>
<dbReference type="PANTHER" id="PTHR36769:SF1">
    <property type="entry name" value="2,3-BISPHOSPHOGLYCERATE-DEPENDENT PHOSPHOGLYCERATE MUTASE"/>
    <property type="match status" value="1"/>
</dbReference>
<protein>
    <submittedName>
        <fullName evidence="2">Uncharacterized protein</fullName>
    </submittedName>
</protein>
<comment type="caution">
    <text evidence="2">The sequence shown here is derived from an EMBL/GenBank/DDBJ whole genome shotgun (WGS) entry which is preliminary data.</text>
</comment>
<dbReference type="EMBL" id="BPVZ01000037">
    <property type="protein sequence ID" value="GKV12615.1"/>
    <property type="molecule type" value="Genomic_DNA"/>
</dbReference>
<dbReference type="AlphaFoldDB" id="A0AAV5JPA8"/>
<accession>A0AAV5JPA8</accession>
<gene>
    <name evidence="2" type="ORF">SLEP1_g23737</name>
</gene>
<dbReference type="Pfam" id="PF09495">
    <property type="entry name" value="DUF2462"/>
    <property type="match status" value="1"/>
</dbReference>
<sequence length="263" mass="29363">MTQKGNLFKGQQKKKTIPPNRHGKIPQTRKGKKVVKPSKMTKDIDTDRELTKFINHCNEIKAATVATKDGDQLSIVRADSAKLCLFCDQHVHSANLLSRKHLWSQICDNCILSRLRFAHEWTPVEGFSGCPSVLELASAWGLDDRTSLDGSGFDRGRPRSGFDRGRPRFGFAVVKRKGLPVTKKKAQALGLPAMKKKARALVQDSEFAEYNLRTSSLIRALQTDLGLSSVHSRSGFAEGRERKGTSTRTIKNCQGRVMMLQKD</sequence>
<evidence type="ECO:0000313" key="2">
    <source>
        <dbReference type="EMBL" id="GKV12615.1"/>
    </source>
</evidence>
<evidence type="ECO:0000313" key="3">
    <source>
        <dbReference type="Proteomes" id="UP001054252"/>
    </source>
</evidence>
<keyword evidence="3" id="KW-1185">Reference proteome</keyword>
<evidence type="ECO:0000256" key="1">
    <source>
        <dbReference type="SAM" id="MobiDB-lite"/>
    </source>
</evidence>
<reference evidence="2 3" key="1">
    <citation type="journal article" date="2021" name="Commun. Biol.">
        <title>The genome of Shorea leprosula (Dipterocarpaceae) highlights the ecological relevance of drought in aseasonal tropical rainforests.</title>
        <authorList>
            <person name="Ng K.K.S."/>
            <person name="Kobayashi M.J."/>
            <person name="Fawcett J.A."/>
            <person name="Hatakeyama M."/>
            <person name="Paape T."/>
            <person name="Ng C.H."/>
            <person name="Ang C.C."/>
            <person name="Tnah L.H."/>
            <person name="Lee C.T."/>
            <person name="Nishiyama T."/>
            <person name="Sese J."/>
            <person name="O'Brien M.J."/>
            <person name="Copetti D."/>
            <person name="Mohd Noor M.I."/>
            <person name="Ong R.C."/>
            <person name="Putra M."/>
            <person name="Sireger I.Z."/>
            <person name="Indrioko S."/>
            <person name="Kosugi Y."/>
            <person name="Izuno A."/>
            <person name="Isagi Y."/>
            <person name="Lee S.L."/>
            <person name="Shimizu K.K."/>
        </authorList>
    </citation>
    <scope>NUCLEOTIDE SEQUENCE [LARGE SCALE GENOMIC DNA]</scope>
    <source>
        <strain evidence="2">214</strain>
    </source>
</reference>
<dbReference type="Proteomes" id="UP001054252">
    <property type="component" value="Unassembled WGS sequence"/>
</dbReference>